<organism evidence="1 2">
    <name type="scientific">Strongylus vulgaris</name>
    <name type="common">Blood worm</name>
    <dbReference type="NCBI Taxonomy" id="40348"/>
    <lineage>
        <taxon>Eukaryota</taxon>
        <taxon>Metazoa</taxon>
        <taxon>Ecdysozoa</taxon>
        <taxon>Nematoda</taxon>
        <taxon>Chromadorea</taxon>
        <taxon>Rhabditida</taxon>
        <taxon>Rhabditina</taxon>
        <taxon>Rhabditomorpha</taxon>
        <taxon>Strongyloidea</taxon>
        <taxon>Strongylidae</taxon>
        <taxon>Strongylus</taxon>
    </lineage>
</organism>
<accession>A0A3P7J4N4</accession>
<gene>
    <name evidence="1" type="ORF">SVUK_LOCUS10431</name>
</gene>
<sequence length="194" mass="21092">MSSTASIGTAVPPADPVKGPVPRITAEEVWLAIAGTKNGKASGPDDIPSEFWKECGWLGASWLADLFNQVIKAKRMPHDWSKSTTIPIWKNKGDIADCSTYRPIRLMSHTLKIFERVLERRLRAIIEIPSNQCGFVKGAGAADAIHATGVHQGSLLSPLLFITIMDAVRSQATPSMGSPVCRRCGVDGREQKRT</sequence>
<dbReference type="Proteomes" id="UP000270094">
    <property type="component" value="Unassembled WGS sequence"/>
</dbReference>
<proteinExistence type="predicted"/>
<evidence type="ECO:0008006" key="3">
    <source>
        <dbReference type="Google" id="ProtNLM"/>
    </source>
</evidence>
<evidence type="ECO:0000313" key="1">
    <source>
        <dbReference type="EMBL" id="VDM75433.1"/>
    </source>
</evidence>
<dbReference type="PANTHER" id="PTHR19446">
    <property type="entry name" value="REVERSE TRANSCRIPTASES"/>
    <property type="match status" value="1"/>
</dbReference>
<protein>
    <recommendedName>
        <fullName evidence="3">Reverse transcriptase domain-containing protein</fullName>
    </recommendedName>
</protein>
<keyword evidence="2" id="KW-1185">Reference proteome</keyword>
<reference evidence="1 2" key="1">
    <citation type="submission" date="2018-11" db="EMBL/GenBank/DDBJ databases">
        <authorList>
            <consortium name="Pathogen Informatics"/>
        </authorList>
    </citation>
    <scope>NUCLEOTIDE SEQUENCE [LARGE SCALE GENOMIC DNA]</scope>
</reference>
<dbReference type="AlphaFoldDB" id="A0A3P7J4N4"/>
<dbReference type="OrthoDB" id="5847305at2759"/>
<dbReference type="EMBL" id="UYYB01095326">
    <property type="protein sequence ID" value="VDM75433.1"/>
    <property type="molecule type" value="Genomic_DNA"/>
</dbReference>
<evidence type="ECO:0000313" key="2">
    <source>
        <dbReference type="Proteomes" id="UP000270094"/>
    </source>
</evidence>
<name>A0A3P7J4N4_STRVU</name>